<feature type="region of interest" description="Disordered" evidence="1">
    <location>
        <begin position="1"/>
        <end position="26"/>
    </location>
</feature>
<keyword evidence="4" id="KW-1185">Reference proteome</keyword>
<keyword evidence="2" id="KW-0812">Transmembrane</keyword>
<evidence type="ECO:0000313" key="4">
    <source>
        <dbReference type="Proteomes" id="UP001501563"/>
    </source>
</evidence>
<feature type="transmembrane region" description="Helical" evidence="2">
    <location>
        <begin position="49"/>
        <end position="71"/>
    </location>
</feature>
<evidence type="ECO:0000256" key="1">
    <source>
        <dbReference type="SAM" id="MobiDB-lite"/>
    </source>
</evidence>
<dbReference type="Proteomes" id="UP001501563">
    <property type="component" value="Unassembled WGS sequence"/>
</dbReference>
<gene>
    <name evidence="3" type="ORF">GCM10022207_05920</name>
</gene>
<dbReference type="RefSeq" id="WP_345545962.1">
    <property type="nucleotide sequence ID" value="NZ_BAAAZA010000002.1"/>
</dbReference>
<evidence type="ECO:0008006" key="5">
    <source>
        <dbReference type="Google" id="ProtNLM"/>
    </source>
</evidence>
<proteinExistence type="predicted"/>
<evidence type="ECO:0000256" key="2">
    <source>
        <dbReference type="SAM" id="Phobius"/>
    </source>
</evidence>
<comment type="caution">
    <text evidence="3">The sequence shown here is derived from an EMBL/GenBank/DDBJ whole genome shotgun (WGS) entry which is preliminary data.</text>
</comment>
<evidence type="ECO:0000313" key="3">
    <source>
        <dbReference type="EMBL" id="GAA3847527.1"/>
    </source>
</evidence>
<organism evidence="3 4">
    <name type="scientific">Streptomyces lannensis</name>
    <dbReference type="NCBI Taxonomy" id="766498"/>
    <lineage>
        <taxon>Bacteria</taxon>
        <taxon>Bacillati</taxon>
        <taxon>Actinomycetota</taxon>
        <taxon>Actinomycetes</taxon>
        <taxon>Kitasatosporales</taxon>
        <taxon>Streptomycetaceae</taxon>
        <taxon>Streptomyces</taxon>
    </lineage>
</organism>
<accession>A0ABP7JLQ0</accession>
<sequence>MSENPQTPVPAGPVDEAGQPGLVAPAAEPFAAPVAAAPETGRPARRRRVGVIGGSAVLLLAVLGGAGYTVVTVQNADRDPGAPVWSLPKAEAEKKIQAEATGLNGMLLPFGTSGYGRGPDMGKFGSDAELSGREATELRKESLRTLPRSQRLQLEKEIDKQHIQGMAMRSYLNADSATASTSYGKDAFTVEIALSRMESRQTVRSIAAFQQEFLGAMKVFRAGPTIEGHKNARCFLLPTNRDEKIDLMVCSAYEGDVLVSATVSGAKPLDKKGAADLLRAQLDRIKDPGEAV</sequence>
<name>A0ABP7JLQ0_9ACTN</name>
<reference evidence="4" key="1">
    <citation type="journal article" date="2019" name="Int. J. Syst. Evol. Microbiol.">
        <title>The Global Catalogue of Microorganisms (GCM) 10K type strain sequencing project: providing services to taxonomists for standard genome sequencing and annotation.</title>
        <authorList>
            <consortium name="The Broad Institute Genomics Platform"/>
            <consortium name="The Broad Institute Genome Sequencing Center for Infectious Disease"/>
            <person name="Wu L."/>
            <person name="Ma J."/>
        </authorList>
    </citation>
    <scope>NUCLEOTIDE SEQUENCE [LARGE SCALE GENOMIC DNA]</scope>
    <source>
        <strain evidence="4">JCM 16578</strain>
    </source>
</reference>
<protein>
    <recommendedName>
        <fullName evidence="5">Secreted protein</fullName>
    </recommendedName>
</protein>
<dbReference type="EMBL" id="BAAAZA010000002">
    <property type="protein sequence ID" value="GAA3847527.1"/>
    <property type="molecule type" value="Genomic_DNA"/>
</dbReference>
<keyword evidence="2" id="KW-0472">Membrane</keyword>
<keyword evidence="2" id="KW-1133">Transmembrane helix</keyword>